<dbReference type="Gene3D" id="3.80.10.10">
    <property type="entry name" value="Ribonuclease Inhibitor"/>
    <property type="match status" value="1"/>
</dbReference>
<comment type="caution">
    <text evidence="2">The sequence shown here is derived from an EMBL/GenBank/DDBJ whole genome shotgun (WGS) entry which is preliminary data.</text>
</comment>
<dbReference type="PROSITE" id="PS50181">
    <property type="entry name" value="FBOX"/>
    <property type="match status" value="1"/>
</dbReference>
<dbReference type="InterPro" id="IPR053772">
    <property type="entry name" value="At1g61320/At1g61330-like"/>
</dbReference>
<keyword evidence="3" id="KW-1185">Reference proteome</keyword>
<accession>A0A835ASJ7</accession>
<dbReference type="InterPro" id="IPR055357">
    <property type="entry name" value="LRR_At1g61320_AtMIF1"/>
</dbReference>
<dbReference type="CDD" id="cd22160">
    <property type="entry name" value="F-box_AtFBL13-like"/>
    <property type="match status" value="1"/>
</dbReference>
<dbReference type="Pfam" id="PF23622">
    <property type="entry name" value="LRR_At1g61320_AtMIF1"/>
    <property type="match status" value="1"/>
</dbReference>
<gene>
    <name evidence="2" type="ORF">HU200_055562</name>
</gene>
<dbReference type="InterPro" id="IPR001810">
    <property type="entry name" value="F-box_dom"/>
</dbReference>
<name>A0A835ASJ7_9POAL</name>
<sequence length="501" mass="57548">MMTDSEQCLYGAVAKRRKVAEISPCDLPMDILSTILSLLPINDAIRTSVLSKKFKFVWCSHTNLTFNKCTLRKTYFRPSKGYFQALYDKEFITRVDTILHQHSGTGVELMEIRFLLESKHADHIDSWISFAIASKTKEFVVNVSGTSRYGFVSFWDGQMRRLVREPYSLPSQFFSPNNGSHLQCLELWSVSLQLPSDYKGFLNLKSLTLVDVSITNEDVQCMLSKCNLLEFFEIAYCRNVTSIRMLHPLDRLMHLVVDVCAKLKEIELNCGLATLKYTGIVVPLVFASTSKLTNINVAIRQEKMLNQSALSYMITGFPATLPRLEALTLFCYERERTIVPERPFKFTYLRNLRLELIILGKEIRTTDVLDYAHLLKIAPFMETMELIMFMSCWHRPYCKADGELRIGLPHQHTHLQNVRISGFFGHKEQVELALHILRSSIVLKKMDITPKLEITRIASRDSKYQQHYEDGHRVATEFVCKADHHNVVNVVGVLAQTAMEA</sequence>
<dbReference type="Proteomes" id="UP000636709">
    <property type="component" value="Unassembled WGS sequence"/>
</dbReference>
<feature type="domain" description="F-box" evidence="1">
    <location>
        <begin position="21"/>
        <end position="69"/>
    </location>
</feature>
<reference evidence="2" key="1">
    <citation type="submission" date="2020-07" db="EMBL/GenBank/DDBJ databases">
        <title>Genome sequence and genetic diversity analysis of an under-domesticated orphan crop, white fonio (Digitaria exilis).</title>
        <authorList>
            <person name="Bennetzen J.L."/>
            <person name="Chen S."/>
            <person name="Ma X."/>
            <person name="Wang X."/>
            <person name="Yssel A.E.J."/>
            <person name="Chaluvadi S.R."/>
            <person name="Johnson M."/>
            <person name="Gangashetty P."/>
            <person name="Hamidou F."/>
            <person name="Sanogo M.D."/>
            <person name="Zwaenepoel A."/>
            <person name="Wallace J."/>
            <person name="Van De Peer Y."/>
            <person name="Van Deynze A."/>
        </authorList>
    </citation>
    <scope>NUCLEOTIDE SEQUENCE</scope>
    <source>
        <tissue evidence="2">Leaves</tissue>
    </source>
</reference>
<proteinExistence type="predicted"/>
<dbReference type="InterPro" id="IPR032675">
    <property type="entry name" value="LRR_dom_sf"/>
</dbReference>
<evidence type="ECO:0000259" key="1">
    <source>
        <dbReference type="PROSITE" id="PS50181"/>
    </source>
</evidence>
<dbReference type="PANTHER" id="PTHR34145">
    <property type="entry name" value="OS02G0105600 PROTEIN"/>
    <property type="match status" value="1"/>
</dbReference>
<evidence type="ECO:0000313" key="2">
    <source>
        <dbReference type="EMBL" id="KAF8662976.1"/>
    </source>
</evidence>
<organism evidence="2 3">
    <name type="scientific">Digitaria exilis</name>
    <dbReference type="NCBI Taxonomy" id="1010633"/>
    <lineage>
        <taxon>Eukaryota</taxon>
        <taxon>Viridiplantae</taxon>
        <taxon>Streptophyta</taxon>
        <taxon>Embryophyta</taxon>
        <taxon>Tracheophyta</taxon>
        <taxon>Spermatophyta</taxon>
        <taxon>Magnoliopsida</taxon>
        <taxon>Liliopsida</taxon>
        <taxon>Poales</taxon>
        <taxon>Poaceae</taxon>
        <taxon>PACMAD clade</taxon>
        <taxon>Panicoideae</taxon>
        <taxon>Panicodae</taxon>
        <taxon>Paniceae</taxon>
        <taxon>Anthephorinae</taxon>
        <taxon>Digitaria</taxon>
    </lineage>
</organism>
<dbReference type="PANTHER" id="PTHR34145:SF61">
    <property type="entry name" value="OS07G0161500 PROTEIN"/>
    <property type="match status" value="1"/>
</dbReference>
<evidence type="ECO:0000313" key="3">
    <source>
        <dbReference type="Proteomes" id="UP000636709"/>
    </source>
</evidence>
<protein>
    <recommendedName>
        <fullName evidence="1">F-box domain-containing protein</fullName>
    </recommendedName>
</protein>
<dbReference type="Pfam" id="PF00646">
    <property type="entry name" value="F-box"/>
    <property type="match status" value="1"/>
</dbReference>
<dbReference type="OrthoDB" id="778457at2759"/>
<dbReference type="InterPro" id="IPR053781">
    <property type="entry name" value="F-box_AtFBL13-like"/>
</dbReference>
<dbReference type="EMBL" id="JACEFO010002379">
    <property type="protein sequence ID" value="KAF8662976.1"/>
    <property type="molecule type" value="Genomic_DNA"/>
</dbReference>
<dbReference type="SUPFAM" id="SSF52058">
    <property type="entry name" value="L domain-like"/>
    <property type="match status" value="1"/>
</dbReference>
<dbReference type="SUPFAM" id="SSF81383">
    <property type="entry name" value="F-box domain"/>
    <property type="match status" value="1"/>
</dbReference>
<dbReference type="InterPro" id="IPR036047">
    <property type="entry name" value="F-box-like_dom_sf"/>
</dbReference>
<dbReference type="AlphaFoldDB" id="A0A835ASJ7"/>